<dbReference type="Gene3D" id="3.40.50.720">
    <property type="entry name" value="NAD(P)-binding Rossmann-like Domain"/>
    <property type="match status" value="1"/>
</dbReference>
<evidence type="ECO:0000256" key="2">
    <source>
        <dbReference type="ARBA" id="ARBA00023002"/>
    </source>
</evidence>
<dbReference type="SUPFAM" id="SSF51735">
    <property type="entry name" value="NAD(P)-binding Rossmann-fold domains"/>
    <property type="match status" value="1"/>
</dbReference>
<sequence length="298" mass="31055">MSDLSFEGRVALVTGAGGGLGREYGLLLAARGAHVVVNDLGGDVGGHGAGGGAAQRVVEEIRALGGSAVANTGSVASFDGAAAMVAQAVETFGRIDILINNAGILRDKAFHNMSASEIDVVLDVHLRGTFYVTRHAWPHMRAASYGRVVNTSSNSGLIGNFGQSNYGAAKMGIVGLTRVLAKEGARRGIHVNAVAPAARTRMTESVLSPQAAEALEPSRVAPVVAWLAHESCPATGEVISAGAGRVARYFVGLTPGFLSRDLTVEKVRDHWDEARDTGGFIVPDDPAEEMALLMKQWT</sequence>
<name>A0A5M3X9A4_9ACTN</name>
<dbReference type="CDD" id="cd05353">
    <property type="entry name" value="hydroxyacyl-CoA-like_DH_SDR_c-like"/>
    <property type="match status" value="1"/>
</dbReference>
<dbReference type="AlphaFoldDB" id="A0A5M3X9A4"/>
<evidence type="ECO:0000256" key="3">
    <source>
        <dbReference type="RuleBase" id="RU000363"/>
    </source>
</evidence>
<dbReference type="PANTHER" id="PTHR45024">
    <property type="entry name" value="DEHYDROGENASES, SHORT CHAIN"/>
    <property type="match status" value="1"/>
</dbReference>
<dbReference type="RefSeq" id="WP_155342500.1">
    <property type="nucleotide sequence ID" value="NZ_BAAAHM010000001.1"/>
</dbReference>
<reference evidence="5 6" key="1">
    <citation type="submission" date="2019-10" db="EMBL/GenBank/DDBJ databases">
        <title>Whole genome shotgun sequence of Acrocarpospora pleiomorpha NBRC 16267.</title>
        <authorList>
            <person name="Ichikawa N."/>
            <person name="Kimura A."/>
            <person name="Kitahashi Y."/>
            <person name="Komaki H."/>
            <person name="Oguchi A."/>
        </authorList>
    </citation>
    <scope>NUCLEOTIDE SEQUENCE [LARGE SCALE GENOMIC DNA]</scope>
    <source>
        <strain evidence="5 6">NBRC 16267</strain>
    </source>
</reference>
<accession>A0A5M3X9A4</accession>
<dbReference type="PROSITE" id="PS00061">
    <property type="entry name" value="ADH_SHORT"/>
    <property type="match status" value="1"/>
</dbReference>
<dbReference type="EMBL" id="BLAF01000004">
    <property type="protein sequence ID" value="GES17312.1"/>
    <property type="molecule type" value="Genomic_DNA"/>
</dbReference>
<dbReference type="InterPro" id="IPR051687">
    <property type="entry name" value="Peroxisomal_Beta-Oxidation"/>
</dbReference>
<comment type="caution">
    <text evidence="5">The sequence shown here is derived from an EMBL/GenBank/DDBJ whole genome shotgun (WGS) entry which is preliminary data.</text>
</comment>
<dbReference type="InterPro" id="IPR036291">
    <property type="entry name" value="NAD(P)-bd_dom_sf"/>
</dbReference>
<dbReference type="InterPro" id="IPR057326">
    <property type="entry name" value="KR_dom"/>
</dbReference>
<keyword evidence="6" id="KW-1185">Reference proteome</keyword>
<evidence type="ECO:0000259" key="4">
    <source>
        <dbReference type="SMART" id="SM00822"/>
    </source>
</evidence>
<dbReference type="PRINTS" id="PR00080">
    <property type="entry name" value="SDRFAMILY"/>
</dbReference>
<feature type="domain" description="Ketoreductase" evidence="4">
    <location>
        <begin position="9"/>
        <end position="197"/>
    </location>
</feature>
<comment type="similarity">
    <text evidence="1 3">Belongs to the short-chain dehydrogenases/reductases (SDR) family.</text>
</comment>
<dbReference type="InterPro" id="IPR020904">
    <property type="entry name" value="Sc_DH/Rdtase_CS"/>
</dbReference>
<dbReference type="PRINTS" id="PR00081">
    <property type="entry name" value="GDHRDH"/>
</dbReference>
<organism evidence="5 6">
    <name type="scientific">Acrocarpospora pleiomorpha</name>
    <dbReference type="NCBI Taxonomy" id="90975"/>
    <lineage>
        <taxon>Bacteria</taxon>
        <taxon>Bacillati</taxon>
        <taxon>Actinomycetota</taxon>
        <taxon>Actinomycetes</taxon>
        <taxon>Streptosporangiales</taxon>
        <taxon>Streptosporangiaceae</taxon>
        <taxon>Acrocarpospora</taxon>
    </lineage>
</organism>
<protein>
    <submittedName>
        <fullName evidence="5">Short-chain type dehydrogenase/reductase</fullName>
    </submittedName>
</protein>
<dbReference type="Proteomes" id="UP000377595">
    <property type="component" value="Unassembled WGS sequence"/>
</dbReference>
<dbReference type="GO" id="GO:0016491">
    <property type="term" value="F:oxidoreductase activity"/>
    <property type="evidence" value="ECO:0007669"/>
    <property type="project" value="UniProtKB-KW"/>
</dbReference>
<evidence type="ECO:0000256" key="1">
    <source>
        <dbReference type="ARBA" id="ARBA00006484"/>
    </source>
</evidence>
<gene>
    <name evidence="5" type="ORF">Aple_002070</name>
</gene>
<dbReference type="OrthoDB" id="9808187at2"/>
<dbReference type="PANTHER" id="PTHR45024:SF2">
    <property type="entry name" value="SCP2 DOMAIN-CONTAINING PROTEIN"/>
    <property type="match status" value="1"/>
</dbReference>
<evidence type="ECO:0000313" key="6">
    <source>
        <dbReference type="Proteomes" id="UP000377595"/>
    </source>
</evidence>
<keyword evidence="2" id="KW-0560">Oxidoreductase</keyword>
<dbReference type="InterPro" id="IPR002347">
    <property type="entry name" value="SDR_fam"/>
</dbReference>
<dbReference type="SMART" id="SM00822">
    <property type="entry name" value="PKS_KR"/>
    <property type="match status" value="1"/>
</dbReference>
<evidence type="ECO:0000313" key="5">
    <source>
        <dbReference type="EMBL" id="GES17312.1"/>
    </source>
</evidence>
<proteinExistence type="inferred from homology"/>
<dbReference type="Pfam" id="PF00106">
    <property type="entry name" value="adh_short"/>
    <property type="match status" value="1"/>
</dbReference>